<keyword evidence="2" id="KW-1185">Reference proteome</keyword>
<dbReference type="EMBL" id="VSRR010008906">
    <property type="protein sequence ID" value="MPC49490.1"/>
    <property type="molecule type" value="Genomic_DNA"/>
</dbReference>
<comment type="caution">
    <text evidence="1">The sequence shown here is derived from an EMBL/GenBank/DDBJ whole genome shotgun (WGS) entry which is preliminary data.</text>
</comment>
<proteinExistence type="predicted"/>
<sequence>MQQQVFWGVRLCRASMALGRVRHVQLVHVGIEVDVANSHPGDWCPVLGCGSRSTSVVLCPI</sequence>
<evidence type="ECO:0000313" key="1">
    <source>
        <dbReference type="EMBL" id="MPC49490.1"/>
    </source>
</evidence>
<accession>A0A5B7FP36</accession>
<reference evidence="1 2" key="1">
    <citation type="submission" date="2019-05" db="EMBL/GenBank/DDBJ databases">
        <title>Another draft genome of Portunus trituberculatus and its Hox gene families provides insights of decapod evolution.</title>
        <authorList>
            <person name="Jeong J.-H."/>
            <person name="Song I."/>
            <person name="Kim S."/>
            <person name="Choi T."/>
            <person name="Kim D."/>
            <person name="Ryu S."/>
            <person name="Kim W."/>
        </authorList>
    </citation>
    <scope>NUCLEOTIDE SEQUENCE [LARGE SCALE GENOMIC DNA]</scope>
    <source>
        <tissue evidence="1">Muscle</tissue>
    </source>
</reference>
<name>A0A5B7FP36_PORTR</name>
<dbReference type="AlphaFoldDB" id="A0A5B7FP36"/>
<evidence type="ECO:0000313" key="2">
    <source>
        <dbReference type="Proteomes" id="UP000324222"/>
    </source>
</evidence>
<organism evidence="1 2">
    <name type="scientific">Portunus trituberculatus</name>
    <name type="common">Swimming crab</name>
    <name type="synonym">Neptunus trituberculatus</name>
    <dbReference type="NCBI Taxonomy" id="210409"/>
    <lineage>
        <taxon>Eukaryota</taxon>
        <taxon>Metazoa</taxon>
        <taxon>Ecdysozoa</taxon>
        <taxon>Arthropoda</taxon>
        <taxon>Crustacea</taxon>
        <taxon>Multicrustacea</taxon>
        <taxon>Malacostraca</taxon>
        <taxon>Eumalacostraca</taxon>
        <taxon>Eucarida</taxon>
        <taxon>Decapoda</taxon>
        <taxon>Pleocyemata</taxon>
        <taxon>Brachyura</taxon>
        <taxon>Eubrachyura</taxon>
        <taxon>Portunoidea</taxon>
        <taxon>Portunidae</taxon>
        <taxon>Portuninae</taxon>
        <taxon>Portunus</taxon>
    </lineage>
</organism>
<protein>
    <submittedName>
        <fullName evidence="1">Uncharacterized protein</fullName>
    </submittedName>
</protein>
<dbReference type="Proteomes" id="UP000324222">
    <property type="component" value="Unassembled WGS sequence"/>
</dbReference>
<gene>
    <name evidence="1" type="ORF">E2C01_043292</name>
</gene>